<dbReference type="Proteomes" id="UP001314170">
    <property type="component" value="Unassembled WGS sequence"/>
</dbReference>
<protein>
    <submittedName>
        <fullName evidence="1">Uncharacterized protein</fullName>
    </submittedName>
</protein>
<dbReference type="EMBL" id="CAWUPB010001156">
    <property type="protein sequence ID" value="CAK7338687.1"/>
    <property type="molecule type" value="Genomic_DNA"/>
</dbReference>
<reference evidence="1 2" key="1">
    <citation type="submission" date="2024-01" db="EMBL/GenBank/DDBJ databases">
        <authorList>
            <person name="Waweru B."/>
        </authorList>
    </citation>
    <scope>NUCLEOTIDE SEQUENCE [LARGE SCALE GENOMIC DNA]</scope>
</reference>
<dbReference type="AlphaFoldDB" id="A0AAV1RT31"/>
<name>A0AAV1RT31_9ROSI</name>
<feature type="non-terminal residue" evidence="1">
    <location>
        <position position="1"/>
    </location>
</feature>
<sequence>VDITKPCQMGPPNSEEISSARIPHRTKHQRTLPPKLIQISPPCISDGRASPLTTYQLLIPSPHADSPHLLPIEACAVASLQATHKPPKVYAAASPALALTHNPFPNRSIKL</sequence>
<organism evidence="1 2">
    <name type="scientific">Dovyalis caffra</name>
    <dbReference type="NCBI Taxonomy" id="77055"/>
    <lineage>
        <taxon>Eukaryota</taxon>
        <taxon>Viridiplantae</taxon>
        <taxon>Streptophyta</taxon>
        <taxon>Embryophyta</taxon>
        <taxon>Tracheophyta</taxon>
        <taxon>Spermatophyta</taxon>
        <taxon>Magnoliopsida</taxon>
        <taxon>eudicotyledons</taxon>
        <taxon>Gunneridae</taxon>
        <taxon>Pentapetalae</taxon>
        <taxon>rosids</taxon>
        <taxon>fabids</taxon>
        <taxon>Malpighiales</taxon>
        <taxon>Salicaceae</taxon>
        <taxon>Flacourtieae</taxon>
        <taxon>Dovyalis</taxon>
    </lineage>
</organism>
<accession>A0AAV1RT31</accession>
<evidence type="ECO:0000313" key="1">
    <source>
        <dbReference type="EMBL" id="CAK7338687.1"/>
    </source>
</evidence>
<evidence type="ECO:0000313" key="2">
    <source>
        <dbReference type="Proteomes" id="UP001314170"/>
    </source>
</evidence>
<comment type="caution">
    <text evidence="1">The sequence shown here is derived from an EMBL/GenBank/DDBJ whole genome shotgun (WGS) entry which is preliminary data.</text>
</comment>
<keyword evidence="2" id="KW-1185">Reference proteome</keyword>
<proteinExistence type="predicted"/>
<gene>
    <name evidence="1" type="ORF">DCAF_LOCUS13735</name>
</gene>